<evidence type="ECO:0000313" key="2">
    <source>
        <dbReference type="EMBL" id="GGL26828.1"/>
    </source>
</evidence>
<name>A0A830EUT6_9EURY</name>
<dbReference type="AlphaFoldDB" id="A0A830EUT6"/>
<keyword evidence="3" id="KW-1185">Reference proteome</keyword>
<evidence type="ECO:0000256" key="1">
    <source>
        <dbReference type="SAM" id="Phobius"/>
    </source>
</evidence>
<comment type="caution">
    <text evidence="2">The sequence shown here is derived from an EMBL/GenBank/DDBJ whole genome shotgun (WGS) entry which is preliminary data.</text>
</comment>
<dbReference type="Pfam" id="PF25927">
    <property type="entry name" value="DUF7972"/>
    <property type="match status" value="1"/>
</dbReference>
<proteinExistence type="predicted"/>
<keyword evidence="1" id="KW-1133">Transmembrane helix</keyword>
<dbReference type="OrthoDB" id="202254at2157"/>
<dbReference type="RefSeq" id="WP_188879347.1">
    <property type="nucleotide sequence ID" value="NZ_BMPF01000001.1"/>
</dbReference>
<protein>
    <recommendedName>
        <fullName evidence="4">DUF4239 domain-containing protein</fullName>
    </recommendedName>
</protein>
<evidence type="ECO:0008006" key="4">
    <source>
        <dbReference type="Google" id="ProtNLM"/>
    </source>
</evidence>
<reference evidence="2 3" key="1">
    <citation type="journal article" date="2019" name="Int. J. Syst. Evol. Microbiol.">
        <title>The Global Catalogue of Microorganisms (GCM) 10K type strain sequencing project: providing services to taxonomists for standard genome sequencing and annotation.</title>
        <authorList>
            <consortium name="The Broad Institute Genomics Platform"/>
            <consortium name="The Broad Institute Genome Sequencing Center for Infectious Disease"/>
            <person name="Wu L."/>
            <person name="Ma J."/>
        </authorList>
    </citation>
    <scope>NUCLEOTIDE SEQUENCE [LARGE SCALE GENOMIC DNA]</scope>
    <source>
        <strain evidence="2 3">JCM 19585</strain>
    </source>
</reference>
<sequence>MSGGDGGAEPDDTMRERVPENSRKFWLLLDADRRLVAGLLLGSVFVAVVAAGLLHPTPVKTLLTRGDPLETLYQALVGSTITGVTLVLTLSQLVLSQEQGPVGDQRERMEGAMAFREDVEEVIREPVSPAQPSAFLRSLVKLTKRRAQAVEDAVAGIDDDELSEQVETYVENLAGNAESVTENLEGSQFGEFDVVFSALNYNYSWKIYAARRIRAENDAALTDDARAAFDELIDALELFGPAREHFKTLYFQWELADLSRTVLYASVPALAVAVGSVLFFDPSDVAQGWLALLVAALTVVVILLPFAVLLSYILRIVTVTKRTLSIGPFILRETDRSRSLDWGETEATSGEHAGVDDEE</sequence>
<dbReference type="InterPro" id="IPR058278">
    <property type="entry name" value="DUF7972"/>
</dbReference>
<gene>
    <name evidence="2" type="ORF">GCM10009037_08080</name>
</gene>
<keyword evidence="1" id="KW-0812">Transmembrane</keyword>
<feature type="transmembrane region" description="Helical" evidence="1">
    <location>
        <begin position="286"/>
        <end position="314"/>
    </location>
</feature>
<feature type="transmembrane region" description="Helical" evidence="1">
    <location>
        <begin position="35"/>
        <end position="55"/>
    </location>
</feature>
<feature type="transmembrane region" description="Helical" evidence="1">
    <location>
        <begin position="75"/>
        <end position="95"/>
    </location>
</feature>
<evidence type="ECO:0000313" key="3">
    <source>
        <dbReference type="Proteomes" id="UP000628840"/>
    </source>
</evidence>
<keyword evidence="1" id="KW-0472">Membrane</keyword>
<dbReference type="Proteomes" id="UP000628840">
    <property type="component" value="Unassembled WGS sequence"/>
</dbReference>
<feature type="transmembrane region" description="Helical" evidence="1">
    <location>
        <begin position="262"/>
        <end position="280"/>
    </location>
</feature>
<accession>A0A830EUT6</accession>
<organism evidence="2 3">
    <name type="scientific">Halarchaeum grantii</name>
    <dbReference type="NCBI Taxonomy" id="1193105"/>
    <lineage>
        <taxon>Archaea</taxon>
        <taxon>Methanobacteriati</taxon>
        <taxon>Methanobacteriota</taxon>
        <taxon>Stenosarchaea group</taxon>
        <taxon>Halobacteria</taxon>
        <taxon>Halobacteriales</taxon>
        <taxon>Halobacteriaceae</taxon>
    </lineage>
</organism>
<dbReference type="EMBL" id="BMPF01000001">
    <property type="protein sequence ID" value="GGL26828.1"/>
    <property type="molecule type" value="Genomic_DNA"/>
</dbReference>